<comment type="cofactor">
    <cofactor evidence="1">
        <name>FAD</name>
        <dbReference type="ChEBI" id="CHEBI:57692"/>
    </cofactor>
</comment>
<organism evidence="12 13">
    <name type="scientific">Robbsia betulipollinis</name>
    <dbReference type="NCBI Taxonomy" id="2981849"/>
    <lineage>
        <taxon>Bacteria</taxon>
        <taxon>Pseudomonadati</taxon>
        <taxon>Pseudomonadota</taxon>
        <taxon>Betaproteobacteria</taxon>
        <taxon>Burkholderiales</taxon>
        <taxon>Burkholderiaceae</taxon>
        <taxon>Robbsia</taxon>
    </lineage>
</organism>
<dbReference type="EMBL" id="JAPMXC010000001">
    <property type="protein sequence ID" value="MCY0386477.1"/>
    <property type="molecule type" value="Genomic_DNA"/>
</dbReference>
<accession>A0ABT3ZJG0</accession>
<dbReference type="PIRSF" id="PIRSF000238">
    <property type="entry name" value="AhpF"/>
    <property type="match status" value="1"/>
</dbReference>
<dbReference type="InterPro" id="IPR044141">
    <property type="entry name" value="AhpF_NTD_C"/>
</dbReference>
<dbReference type="PROSITE" id="PS00573">
    <property type="entry name" value="PYRIDINE_REDOX_2"/>
    <property type="match status" value="1"/>
</dbReference>
<keyword evidence="7" id="KW-0520">NAD</keyword>
<dbReference type="PROSITE" id="PS51354">
    <property type="entry name" value="GLUTAREDOXIN_2"/>
    <property type="match status" value="1"/>
</dbReference>
<dbReference type="Gene3D" id="3.50.50.60">
    <property type="entry name" value="FAD/NAD(P)-binding domain"/>
    <property type="match status" value="2"/>
</dbReference>
<dbReference type="InterPro" id="IPR036188">
    <property type="entry name" value="FAD/NAD-bd_sf"/>
</dbReference>
<evidence type="ECO:0000313" key="12">
    <source>
        <dbReference type="EMBL" id="MCY0386477.1"/>
    </source>
</evidence>
<protein>
    <submittedName>
        <fullName evidence="12">Alkyl hydroperoxide reductase subunit F</fullName>
    </submittedName>
</protein>
<comment type="similarity">
    <text evidence="2">Belongs to the class-II pyridine nucleotide-disulfide oxidoreductase family.</text>
</comment>
<evidence type="ECO:0000256" key="4">
    <source>
        <dbReference type="ARBA" id="ARBA00022630"/>
    </source>
</evidence>
<evidence type="ECO:0000256" key="6">
    <source>
        <dbReference type="ARBA" id="ARBA00023002"/>
    </source>
</evidence>
<keyword evidence="5" id="KW-0274">FAD</keyword>
<dbReference type="Gene3D" id="3.40.30.80">
    <property type="match status" value="1"/>
</dbReference>
<dbReference type="CDD" id="cd02974">
    <property type="entry name" value="AhpF_NTD_N"/>
    <property type="match status" value="1"/>
</dbReference>
<evidence type="ECO:0000256" key="7">
    <source>
        <dbReference type="ARBA" id="ARBA00023027"/>
    </source>
</evidence>
<comment type="caution">
    <text evidence="12">The sequence shown here is derived from an EMBL/GenBank/DDBJ whole genome shotgun (WGS) entry which is preliminary data.</text>
</comment>
<dbReference type="InterPro" id="IPR044142">
    <property type="entry name" value="AhpF_NTD_N"/>
</dbReference>
<dbReference type="PRINTS" id="PR00469">
    <property type="entry name" value="PNDRDTASEII"/>
</dbReference>
<keyword evidence="8" id="KW-1015">Disulfide bond</keyword>
<proteinExistence type="inferred from homology"/>
<evidence type="ECO:0000256" key="8">
    <source>
        <dbReference type="ARBA" id="ARBA00023157"/>
    </source>
</evidence>
<evidence type="ECO:0000256" key="1">
    <source>
        <dbReference type="ARBA" id="ARBA00001974"/>
    </source>
</evidence>
<dbReference type="InterPro" id="IPR036249">
    <property type="entry name" value="Thioredoxin-like_sf"/>
</dbReference>
<feature type="domain" description="Thioredoxin-like fold" evidence="11">
    <location>
        <begin position="125"/>
        <end position="194"/>
    </location>
</feature>
<dbReference type="InterPro" id="IPR008255">
    <property type="entry name" value="Pyr_nucl-diS_OxRdtase_2_AS"/>
</dbReference>
<evidence type="ECO:0000256" key="5">
    <source>
        <dbReference type="ARBA" id="ARBA00022827"/>
    </source>
</evidence>
<dbReference type="Pfam" id="PF13192">
    <property type="entry name" value="Thioredoxin_3"/>
    <property type="match status" value="1"/>
</dbReference>
<dbReference type="NCBIfam" id="TIGR03140">
    <property type="entry name" value="AhpF"/>
    <property type="match status" value="1"/>
</dbReference>
<comment type="subunit">
    <text evidence="3">Homodimer.</text>
</comment>
<dbReference type="InterPro" id="IPR023753">
    <property type="entry name" value="FAD/NAD-binding_dom"/>
</dbReference>
<keyword evidence="13" id="KW-1185">Reference proteome</keyword>
<evidence type="ECO:0000259" key="10">
    <source>
        <dbReference type="Pfam" id="PF07992"/>
    </source>
</evidence>
<dbReference type="Proteomes" id="UP001082899">
    <property type="component" value="Unassembled WGS sequence"/>
</dbReference>
<dbReference type="SUPFAM" id="SSF52833">
    <property type="entry name" value="Thioredoxin-like"/>
    <property type="match status" value="2"/>
</dbReference>
<reference evidence="12" key="1">
    <citation type="submission" date="2022-11" db="EMBL/GenBank/DDBJ databases">
        <title>Robbsia betulipollinis sp. nov., isolated from pollen of birch (Betula pendula).</title>
        <authorList>
            <person name="Shi H."/>
            <person name="Ambika Manirajan B."/>
            <person name="Ratering S."/>
            <person name="Geissler-Plaum R."/>
            <person name="Schnell S."/>
        </authorList>
    </citation>
    <scope>NUCLEOTIDE SEQUENCE</scope>
    <source>
        <strain evidence="12">Bb-Pol-6</strain>
    </source>
</reference>
<evidence type="ECO:0000256" key="3">
    <source>
        <dbReference type="ARBA" id="ARBA00011738"/>
    </source>
</evidence>
<keyword evidence="6" id="KW-0560">Oxidoreductase</keyword>
<name>A0ABT3ZJG0_9BURK</name>
<evidence type="ECO:0000256" key="9">
    <source>
        <dbReference type="ARBA" id="ARBA00023284"/>
    </source>
</evidence>
<dbReference type="Pfam" id="PF07992">
    <property type="entry name" value="Pyr_redox_2"/>
    <property type="match status" value="1"/>
</dbReference>
<sequence>MLDSNLKNQLKGYLERVTLPIEIVASLDDSEKSFELQGLLREIADLSAHITVTERADDEHRKPSFSINRPGADVGIRFAAIPMGHEFTSLVLALLQVGGHPIKLEQDVIEQIRNLDGDFAFETYISLSCQNCPEVVQALNVMALINPRIRSVTIDGALFQDEVEKKEIMAVPTVYMNGAVFGQGRTSVEEILSKLDTGAVARKAEALASKEQFDVLVVGGGPAAAAAAIYAARKGIRIGVVAERFGGQVLDTLAIENFVSVQETEGPKFAAALEQHVKSYNVDIMDLQRAESLVKGPKNIEIKLANGAVLTGKTVILATGARWREINVPGEREYRNHGVAYCPHCDGPLFKGKRVAVIGGGNSGVEAAIDLAGIVSDVTLIEYGTELRADAVLQKKLRSLSNVTIIMNAQTSEITGDGKKVNGLAFKERSSGETKHIALEGVFVQIGLVPNTEWLKDSVALSKHGEIQVDAKGQTSVPGVFAAGDVTTVPYKQIVIAVGEGAKAALSAFDHLIRHSDSEETAPAVKEAVAA</sequence>
<keyword evidence="4" id="KW-0285">Flavoprotein</keyword>
<dbReference type="PRINTS" id="PR00368">
    <property type="entry name" value="FADPNR"/>
</dbReference>
<dbReference type="InterPro" id="IPR012336">
    <property type="entry name" value="Thioredoxin-like_fold"/>
</dbReference>
<gene>
    <name evidence="12" type="primary">ahpF</name>
    <name evidence="12" type="ORF">OVY01_04310</name>
</gene>
<dbReference type="SUPFAM" id="SSF51905">
    <property type="entry name" value="FAD/NAD(P)-binding domain"/>
    <property type="match status" value="1"/>
</dbReference>
<dbReference type="InterPro" id="IPR012081">
    <property type="entry name" value="Alkyl_hydroperoxide_Rdtase_suF"/>
</dbReference>
<evidence type="ECO:0000259" key="11">
    <source>
        <dbReference type="Pfam" id="PF13192"/>
    </source>
</evidence>
<dbReference type="PANTHER" id="PTHR48105">
    <property type="entry name" value="THIOREDOXIN REDUCTASE 1-RELATED-RELATED"/>
    <property type="match status" value="1"/>
</dbReference>
<dbReference type="CDD" id="cd03026">
    <property type="entry name" value="AhpF_NTD_C"/>
    <property type="match status" value="1"/>
</dbReference>
<dbReference type="RefSeq" id="WP_267845905.1">
    <property type="nucleotide sequence ID" value="NZ_JAPMXC010000001.1"/>
</dbReference>
<evidence type="ECO:0000256" key="2">
    <source>
        <dbReference type="ARBA" id="ARBA00009333"/>
    </source>
</evidence>
<dbReference type="InterPro" id="IPR050097">
    <property type="entry name" value="Ferredoxin-NADP_redctase_2"/>
</dbReference>
<feature type="domain" description="FAD/NAD(P)-binding" evidence="10">
    <location>
        <begin position="213"/>
        <end position="501"/>
    </location>
</feature>
<keyword evidence="9" id="KW-0676">Redox-active center</keyword>
<evidence type="ECO:0000313" key="13">
    <source>
        <dbReference type="Proteomes" id="UP001082899"/>
    </source>
</evidence>